<dbReference type="Pfam" id="PF00106">
    <property type="entry name" value="adh_short"/>
    <property type="match status" value="1"/>
</dbReference>
<dbReference type="InterPro" id="IPR036291">
    <property type="entry name" value="NAD(P)-bd_dom_sf"/>
</dbReference>
<protein>
    <submittedName>
        <fullName evidence="3">3-ketoacyl-CoA reductase</fullName>
    </submittedName>
</protein>
<dbReference type="PANTHER" id="PTHR43899">
    <property type="entry name" value="RH59310P"/>
    <property type="match status" value="1"/>
</dbReference>
<dbReference type="RefSeq" id="XP_018140064.1">
    <property type="nucleotide sequence ID" value="XM_018285941.1"/>
</dbReference>
<comment type="caution">
    <text evidence="3">The sequence shown here is derived from an EMBL/GenBank/DDBJ whole genome shotgun (WGS) entry which is preliminary data.</text>
</comment>
<dbReference type="PANTHER" id="PTHR43899:SF13">
    <property type="entry name" value="RH59310P"/>
    <property type="match status" value="1"/>
</dbReference>
<evidence type="ECO:0000313" key="3">
    <source>
        <dbReference type="EMBL" id="OAQ62360.1"/>
    </source>
</evidence>
<keyword evidence="4" id="KW-1185">Reference proteome</keyword>
<evidence type="ECO:0000313" key="4">
    <source>
        <dbReference type="Proteomes" id="UP000078397"/>
    </source>
</evidence>
<dbReference type="STRING" id="1380566.A0A179FAM7"/>
<dbReference type="GeneID" id="28849935"/>
<dbReference type="Proteomes" id="UP000078397">
    <property type="component" value="Unassembled WGS sequence"/>
</dbReference>
<dbReference type="OrthoDB" id="47007at2759"/>
<gene>
    <name evidence="3" type="ORF">VFPPC_07006</name>
</gene>
<proteinExistence type="inferred from homology"/>
<dbReference type="GO" id="GO:0016491">
    <property type="term" value="F:oxidoreductase activity"/>
    <property type="evidence" value="ECO:0007669"/>
    <property type="project" value="UniProtKB-KW"/>
</dbReference>
<reference evidence="3 4" key="1">
    <citation type="journal article" date="2016" name="PLoS Pathog.">
        <title>Biosynthesis of antibiotic leucinostatins in bio-control fungus Purpureocillium lilacinum and their inhibition on phytophthora revealed by genome mining.</title>
        <authorList>
            <person name="Wang G."/>
            <person name="Liu Z."/>
            <person name="Lin R."/>
            <person name="Li E."/>
            <person name="Mao Z."/>
            <person name="Ling J."/>
            <person name="Yang Y."/>
            <person name="Yin W.B."/>
            <person name="Xie B."/>
        </authorList>
    </citation>
    <scope>NUCLEOTIDE SEQUENCE [LARGE SCALE GENOMIC DNA]</scope>
    <source>
        <strain evidence="3">170</strain>
    </source>
</reference>
<dbReference type="SUPFAM" id="SSF51735">
    <property type="entry name" value="NAD(P)-binding Rossmann-fold domains"/>
    <property type="match status" value="1"/>
</dbReference>
<evidence type="ECO:0000256" key="1">
    <source>
        <dbReference type="ARBA" id="ARBA00006484"/>
    </source>
</evidence>
<keyword evidence="2" id="KW-0560">Oxidoreductase</keyword>
<dbReference type="EMBL" id="LSBJ02000007">
    <property type="protein sequence ID" value="OAQ62360.1"/>
    <property type="molecule type" value="Genomic_DNA"/>
</dbReference>
<dbReference type="Gene3D" id="3.40.50.720">
    <property type="entry name" value="NAD(P)-binding Rossmann-like Domain"/>
    <property type="match status" value="1"/>
</dbReference>
<accession>A0A179FAM7</accession>
<dbReference type="PRINTS" id="PR00081">
    <property type="entry name" value="GDHRDH"/>
</dbReference>
<comment type="similarity">
    <text evidence="1">Belongs to the short-chain dehydrogenases/reductases (SDR) family.</text>
</comment>
<organism evidence="3 4">
    <name type="scientific">Pochonia chlamydosporia 170</name>
    <dbReference type="NCBI Taxonomy" id="1380566"/>
    <lineage>
        <taxon>Eukaryota</taxon>
        <taxon>Fungi</taxon>
        <taxon>Dikarya</taxon>
        <taxon>Ascomycota</taxon>
        <taxon>Pezizomycotina</taxon>
        <taxon>Sordariomycetes</taxon>
        <taxon>Hypocreomycetidae</taxon>
        <taxon>Hypocreales</taxon>
        <taxon>Clavicipitaceae</taxon>
        <taxon>Pochonia</taxon>
    </lineage>
</organism>
<dbReference type="InterPro" id="IPR002347">
    <property type="entry name" value="SDR_fam"/>
</dbReference>
<name>A0A179FAM7_METCM</name>
<dbReference type="InterPro" id="IPR051019">
    <property type="entry name" value="VLCFA-Steroid_DH"/>
</dbReference>
<sequence length="308" mass="33326">MGNLFLYVLAAIGAGTIAIATNAAVKFISLHFLPPSQPLQKYKRTGNQPTYALITGASAGIGFGIAKELVKNGFGVILLGHLPDELNAAKATLEAATPGARVRIIVMNAITATPTEIESMVDSLKDINVSILVNNVGGSPVARPPFRQLGTYSAADVDAVINQNARFMARLTAAMLPLLYKASHRSLILNMSSQGMAGVPYIVIPELEDTPDTNHVDCLAIIPGDVLSQGNSKGVTEAAPKADHFGKRIVYCVDAALKQKLRAVCPYWRHDLEWRLMSWVPEDVLRSEVVKVIGMKRDAWNAYYEKTE</sequence>
<dbReference type="AlphaFoldDB" id="A0A179FAM7"/>
<evidence type="ECO:0000256" key="2">
    <source>
        <dbReference type="ARBA" id="ARBA00023002"/>
    </source>
</evidence>
<dbReference type="KEGG" id="pchm:VFPPC_07006"/>
<dbReference type="GO" id="GO:0005783">
    <property type="term" value="C:endoplasmic reticulum"/>
    <property type="evidence" value="ECO:0007669"/>
    <property type="project" value="TreeGrafter"/>
</dbReference>